<feature type="domain" description="Gram-positive cocci surface proteins LPxTG" evidence="7">
    <location>
        <begin position="150"/>
        <end position="187"/>
    </location>
</feature>
<keyword evidence="6" id="KW-1133">Transmembrane helix</keyword>
<evidence type="ECO:0000256" key="4">
    <source>
        <dbReference type="ARBA" id="ARBA00023088"/>
    </source>
</evidence>
<evidence type="ECO:0000256" key="3">
    <source>
        <dbReference type="ARBA" id="ARBA00022729"/>
    </source>
</evidence>
<keyword evidence="2" id="KW-0964">Secreted</keyword>
<feature type="compositionally biased region" description="Gly residues" evidence="5">
    <location>
        <begin position="88"/>
        <end position="142"/>
    </location>
</feature>
<evidence type="ECO:0000256" key="2">
    <source>
        <dbReference type="ARBA" id="ARBA00022525"/>
    </source>
</evidence>
<gene>
    <name evidence="8" type="ORF">ABT276_35410</name>
</gene>
<keyword evidence="6" id="KW-0472">Membrane</keyword>
<evidence type="ECO:0000256" key="1">
    <source>
        <dbReference type="ARBA" id="ARBA00022512"/>
    </source>
</evidence>
<organism evidence="8 9">
    <name type="scientific">Streptomyces xantholiticus</name>
    <dbReference type="NCBI Taxonomy" id="68285"/>
    <lineage>
        <taxon>Bacteria</taxon>
        <taxon>Bacillati</taxon>
        <taxon>Actinomycetota</taxon>
        <taxon>Actinomycetes</taxon>
        <taxon>Kitasatosporales</taxon>
        <taxon>Streptomycetaceae</taxon>
        <taxon>Streptomyces</taxon>
    </lineage>
</organism>
<accession>A0ABV1V7I3</accession>
<feature type="transmembrane region" description="Helical" evidence="6">
    <location>
        <begin position="158"/>
        <end position="179"/>
    </location>
</feature>
<keyword evidence="9" id="KW-1185">Reference proteome</keyword>
<evidence type="ECO:0000313" key="9">
    <source>
        <dbReference type="Proteomes" id="UP001445472"/>
    </source>
</evidence>
<keyword evidence="3" id="KW-0732">Signal</keyword>
<evidence type="ECO:0000313" key="8">
    <source>
        <dbReference type="EMBL" id="MER6618491.1"/>
    </source>
</evidence>
<evidence type="ECO:0000256" key="5">
    <source>
        <dbReference type="SAM" id="MobiDB-lite"/>
    </source>
</evidence>
<keyword evidence="6" id="KW-0812">Transmembrane</keyword>
<evidence type="ECO:0000256" key="6">
    <source>
        <dbReference type="SAM" id="Phobius"/>
    </source>
</evidence>
<keyword evidence="1" id="KW-0134">Cell wall</keyword>
<dbReference type="EMBL" id="JBEPBX010000063">
    <property type="protein sequence ID" value="MER6618491.1"/>
    <property type="molecule type" value="Genomic_DNA"/>
</dbReference>
<comment type="caution">
    <text evidence="8">The sequence shown here is derived from an EMBL/GenBank/DDBJ whole genome shotgun (WGS) entry which is preliminary data.</text>
</comment>
<reference evidence="8 9" key="1">
    <citation type="submission" date="2024-06" db="EMBL/GenBank/DDBJ databases">
        <title>The Natural Products Discovery Center: Release of the First 8490 Sequenced Strains for Exploring Actinobacteria Biosynthetic Diversity.</title>
        <authorList>
            <person name="Kalkreuter E."/>
            <person name="Kautsar S.A."/>
            <person name="Yang D."/>
            <person name="Bader C.D."/>
            <person name="Teijaro C.N."/>
            <person name="Fluegel L."/>
            <person name="Davis C.M."/>
            <person name="Simpson J.R."/>
            <person name="Lauterbach L."/>
            <person name="Steele A.D."/>
            <person name="Gui C."/>
            <person name="Meng S."/>
            <person name="Li G."/>
            <person name="Viehrig K."/>
            <person name="Ye F."/>
            <person name="Su P."/>
            <person name="Kiefer A.F."/>
            <person name="Nichols A."/>
            <person name="Cepeda A.J."/>
            <person name="Yan W."/>
            <person name="Fan B."/>
            <person name="Jiang Y."/>
            <person name="Adhikari A."/>
            <person name="Zheng C.-J."/>
            <person name="Schuster L."/>
            <person name="Cowan T.M."/>
            <person name="Smanski M.J."/>
            <person name="Chevrette M.G."/>
            <person name="De Carvalho L.P.S."/>
            <person name="Shen B."/>
        </authorList>
    </citation>
    <scope>NUCLEOTIDE SEQUENCE [LARGE SCALE GENOMIC DNA]</scope>
    <source>
        <strain evidence="8 9">NPDC000837</strain>
    </source>
</reference>
<dbReference type="Proteomes" id="UP001445472">
    <property type="component" value="Unassembled WGS sequence"/>
</dbReference>
<sequence>MQPFGTSKAVKVPGLCNPSDEPGSYRCGSWQRRVEEDYTAPLTFTLKVEKAVPGAKGTVALTGEPRPFDKNPANDTAAIELDVADGGSSTGGSGGTGGSGSFTGGSGGSDASGGSGGSSSTGGSGSSTTGGGGSSSTTGGTGTVTTGGNLAATGSVSALPLAGAAAAAVAAGGGLVLALRRRRGQRQ</sequence>
<evidence type="ECO:0000259" key="7">
    <source>
        <dbReference type="PROSITE" id="PS50847"/>
    </source>
</evidence>
<feature type="region of interest" description="Disordered" evidence="5">
    <location>
        <begin position="1"/>
        <end position="27"/>
    </location>
</feature>
<keyword evidence="4" id="KW-0572">Peptidoglycan-anchor</keyword>
<proteinExistence type="predicted"/>
<dbReference type="InterPro" id="IPR019931">
    <property type="entry name" value="LPXTG_anchor"/>
</dbReference>
<dbReference type="PROSITE" id="PS50847">
    <property type="entry name" value="GRAM_POS_ANCHORING"/>
    <property type="match status" value="1"/>
</dbReference>
<dbReference type="RefSeq" id="WP_351979317.1">
    <property type="nucleotide sequence ID" value="NZ_JBEPBX010000063.1"/>
</dbReference>
<feature type="region of interest" description="Disordered" evidence="5">
    <location>
        <begin position="81"/>
        <end position="151"/>
    </location>
</feature>
<protein>
    <recommendedName>
        <fullName evidence="7">Gram-positive cocci surface proteins LPxTG domain-containing protein</fullName>
    </recommendedName>
</protein>
<name>A0ABV1V7I3_9ACTN</name>